<dbReference type="EMBL" id="CH981527">
    <property type="protein sequence ID" value="EDK45385.1"/>
    <property type="molecule type" value="Genomic_DNA"/>
</dbReference>
<protein>
    <submittedName>
        <fullName evidence="1">Uncharacterized protein</fullName>
    </submittedName>
</protein>
<dbReference type="VEuPathDB" id="FungiDB:LELG_03564"/>
<reference evidence="1 2" key="1">
    <citation type="journal article" date="2009" name="Nature">
        <title>Evolution of pathogenicity and sexual reproduction in eight Candida genomes.</title>
        <authorList>
            <person name="Butler G."/>
            <person name="Rasmussen M.D."/>
            <person name="Lin M.F."/>
            <person name="Santos M.A."/>
            <person name="Sakthikumar S."/>
            <person name="Munro C.A."/>
            <person name="Rheinbay E."/>
            <person name="Grabherr M."/>
            <person name="Forche A."/>
            <person name="Reedy J.L."/>
            <person name="Agrafioti I."/>
            <person name="Arnaud M.B."/>
            <person name="Bates S."/>
            <person name="Brown A.J."/>
            <person name="Brunke S."/>
            <person name="Costanzo M.C."/>
            <person name="Fitzpatrick D.A."/>
            <person name="de Groot P.W."/>
            <person name="Harris D."/>
            <person name="Hoyer L.L."/>
            <person name="Hube B."/>
            <person name="Klis F.M."/>
            <person name="Kodira C."/>
            <person name="Lennard N."/>
            <person name="Logue M.E."/>
            <person name="Martin R."/>
            <person name="Neiman A.M."/>
            <person name="Nikolaou E."/>
            <person name="Quail M.A."/>
            <person name="Quinn J."/>
            <person name="Santos M.C."/>
            <person name="Schmitzberger F.F."/>
            <person name="Sherlock G."/>
            <person name="Shah P."/>
            <person name="Silverstein K.A."/>
            <person name="Skrzypek M.S."/>
            <person name="Soll D."/>
            <person name="Staggs R."/>
            <person name="Stansfield I."/>
            <person name="Stumpf M.P."/>
            <person name="Sudbery P.E."/>
            <person name="Srikantha T."/>
            <person name="Zeng Q."/>
            <person name="Berman J."/>
            <person name="Berriman M."/>
            <person name="Heitman J."/>
            <person name="Gow N.A."/>
            <person name="Lorenz M.C."/>
            <person name="Birren B.W."/>
            <person name="Kellis M."/>
            <person name="Cuomo C.A."/>
        </authorList>
    </citation>
    <scope>NUCLEOTIDE SEQUENCE [LARGE SCALE GENOMIC DNA]</scope>
    <source>
        <strain evidence="2">ATCC 11503 / BCRC 21390 / CBS 2605 / JCM 1781 / NBRC 1676 / NRRL YB-4239</strain>
    </source>
</reference>
<dbReference type="AlphaFoldDB" id="A5E1S7"/>
<dbReference type="HOGENOM" id="CLU_780919_0_0_1"/>
<dbReference type="InParanoid" id="A5E1S7"/>
<proteinExistence type="predicted"/>
<dbReference type="KEGG" id="lel:PVL30_003050"/>
<gene>
    <name evidence="1" type="ORF">LELG_03564</name>
</gene>
<dbReference type="OrthoDB" id="4096434at2759"/>
<organism evidence="1 2">
    <name type="scientific">Lodderomyces elongisporus (strain ATCC 11503 / CBS 2605 / JCM 1781 / NBRC 1676 / NRRL YB-4239)</name>
    <name type="common">Yeast</name>
    <name type="synonym">Saccharomyces elongisporus</name>
    <dbReference type="NCBI Taxonomy" id="379508"/>
    <lineage>
        <taxon>Eukaryota</taxon>
        <taxon>Fungi</taxon>
        <taxon>Dikarya</taxon>
        <taxon>Ascomycota</taxon>
        <taxon>Saccharomycotina</taxon>
        <taxon>Pichiomycetes</taxon>
        <taxon>Debaryomycetaceae</taxon>
        <taxon>Candida/Lodderomyces clade</taxon>
        <taxon>Lodderomyces</taxon>
    </lineage>
</organism>
<keyword evidence="2" id="KW-1185">Reference proteome</keyword>
<accession>A5E1S7</accession>
<dbReference type="Proteomes" id="UP000001996">
    <property type="component" value="Unassembled WGS sequence"/>
</dbReference>
<dbReference type="GeneID" id="5232358"/>
<name>A5E1S7_LODEL</name>
<evidence type="ECO:0000313" key="1">
    <source>
        <dbReference type="EMBL" id="EDK45385.1"/>
    </source>
</evidence>
<sequence length="355" mass="41884">MDLLVIPSSPIFHYKEASNKKNWKIFNPNNTPADVTPNRSLSDLHGKQENTIVGENIGNSFAIEKYETTTKTKKKRKDHFSDASAEEEAMSYRPVRKYVRKEFAQRPFVYPVTFKFKLRKNAFKSIIKLIKKTPTAHRAGTASTYSFTASQSLTRDVTSLYEIYDNNAKENIPAPFTKEFMDLQYHKFIPLAQLIRLPNFQLPKGQESNYQPDLFTQRSHFPKKPTSGSLGAFRMNPSKDVGEQQYDRYYSRLNIYELSQILELHMYHIDLTKEIEYRVLEIFGNYCDFKLGHQTWIRDTTKVKRRALIEQLYSYSSIFYPEIDEFKLEVIIRRGSYSLMQSRLRRERRIKQTRL</sequence>
<evidence type="ECO:0000313" key="2">
    <source>
        <dbReference type="Proteomes" id="UP000001996"/>
    </source>
</evidence>
<dbReference type="eggNOG" id="ENOG502S1A5">
    <property type="taxonomic scope" value="Eukaryota"/>
</dbReference>